<evidence type="ECO:0000313" key="4">
    <source>
        <dbReference type="EMBL" id="CAB4583085.1"/>
    </source>
</evidence>
<dbReference type="Gene3D" id="3.30.70.100">
    <property type="match status" value="1"/>
</dbReference>
<dbReference type="NCBIfam" id="TIGR02118">
    <property type="entry name" value="EthD family reductase"/>
    <property type="match status" value="1"/>
</dbReference>
<dbReference type="EMBL" id="CAEZTR010000088">
    <property type="protein sequence ID" value="CAB4583085.1"/>
    <property type="molecule type" value="Genomic_DNA"/>
</dbReference>
<dbReference type="Pfam" id="PF07110">
    <property type="entry name" value="EthD"/>
    <property type="match status" value="1"/>
</dbReference>
<protein>
    <submittedName>
        <fullName evidence="7">Ethyl tert-butyl ether degradation EthD</fullName>
    </submittedName>
    <submittedName>
        <fullName evidence="2">Unannotated protein</fullName>
    </submittedName>
</protein>
<dbReference type="InterPro" id="IPR011008">
    <property type="entry name" value="Dimeric_a/b-barrel"/>
</dbReference>
<dbReference type="InterPro" id="IPR009799">
    <property type="entry name" value="EthD_dom"/>
</dbReference>
<evidence type="ECO:0000313" key="7">
    <source>
        <dbReference type="EMBL" id="KGA14574.1"/>
    </source>
</evidence>
<evidence type="ECO:0000313" key="6">
    <source>
        <dbReference type="EMBL" id="CAB4678702.1"/>
    </source>
</evidence>
<evidence type="ECO:0000313" key="2">
    <source>
        <dbReference type="EMBL" id="CAB4554786.1"/>
    </source>
</evidence>
<reference evidence="2" key="2">
    <citation type="submission" date="2020-05" db="EMBL/GenBank/DDBJ databases">
        <authorList>
            <person name="Chiriac C."/>
            <person name="Salcher M."/>
            <person name="Ghai R."/>
            <person name="Kavagutti S V."/>
        </authorList>
    </citation>
    <scope>NUCLEOTIDE SEQUENCE</scope>
</reference>
<dbReference type="EMBL" id="CAEZVV010000100">
    <property type="protein sequence ID" value="CAB4652012.1"/>
    <property type="molecule type" value="Genomic_DNA"/>
</dbReference>
<gene>
    <name evidence="7" type="ORF">GM51_16900</name>
    <name evidence="2" type="ORF">UFOPK1495_01119</name>
    <name evidence="3" type="ORF">UFOPK1603_01296</name>
    <name evidence="4" type="ORF">UFOPK1711_01333</name>
    <name evidence="5" type="ORF">UFOPK2143_01338</name>
    <name evidence="6" type="ORF">UFOPK2350_00848</name>
</gene>
<feature type="domain" description="EthD" evidence="1">
    <location>
        <begin position="17"/>
        <end position="82"/>
    </location>
</feature>
<accession>A0A094PXW1</accession>
<reference evidence="7" key="1">
    <citation type="submission" date="2014-06" db="EMBL/GenBank/DDBJ databases">
        <title>Key roles for freshwater Actinobacteria revealed by deep metagenomic sequencing.</title>
        <authorList>
            <person name="Ghai R."/>
            <person name="Mizuno C.M."/>
            <person name="Picazo A."/>
            <person name="Camacho A."/>
            <person name="Rodriguez-Valera F."/>
        </authorList>
    </citation>
    <scope>NUCLEOTIDE SEQUENCE</scope>
</reference>
<dbReference type="PANTHER" id="PTHR40260">
    <property type="entry name" value="BLR8190 PROTEIN"/>
    <property type="match status" value="1"/>
</dbReference>
<evidence type="ECO:0000259" key="1">
    <source>
        <dbReference type="Pfam" id="PF07110"/>
    </source>
</evidence>
<dbReference type="SUPFAM" id="SSF54909">
    <property type="entry name" value="Dimeric alpha+beta barrel"/>
    <property type="match status" value="1"/>
</dbReference>
<dbReference type="PANTHER" id="PTHR40260:SF2">
    <property type="entry name" value="BLR8190 PROTEIN"/>
    <property type="match status" value="1"/>
</dbReference>
<dbReference type="EMBL" id="CAEZTG010000130">
    <property type="protein sequence ID" value="CAB4573176.1"/>
    <property type="molecule type" value="Genomic_DNA"/>
</dbReference>
<organism evidence="7">
    <name type="scientific">freshwater metagenome</name>
    <dbReference type="NCBI Taxonomy" id="449393"/>
    <lineage>
        <taxon>unclassified sequences</taxon>
        <taxon>metagenomes</taxon>
        <taxon>ecological metagenomes</taxon>
    </lineage>
</organism>
<proteinExistence type="predicted"/>
<dbReference type="EMBL" id="CAEZSU010000115">
    <property type="protein sequence ID" value="CAB4554786.1"/>
    <property type="molecule type" value="Genomic_DNA"/>
</dbReference>
<sequence length="94" mass="10138">MIRLSVLYPKTDGASFDHDYYRDSHVPLALKTWGLDSAEIDKGIDGPYEAAVHFTFDSMEAFGAALGAPGTADVQADVANYTTIVPAMQISEIV</sequence>
<dbReference type="GO" id="GO:0016491">
    <property type="term" value="F:oxidoreductase activity"/>
    <property type="evidence" value="ECO:0007669"/>
    <property type="project" value="InterPro"/>
</dbReference>
<dbReference type="EMBL" id="CAEZXE010000063">
    <property type="protein sequence ID" value="CAB4678702.1"/>
    <property type="molecule type" value="Genomic_DNA"/>
</dbReference>
<name>A0A094PXW1_9ZZZZ</name>
<evidence type="ECO:0000313" key="3">
    <source>
        <dbReference type="EMBL" id="CAB4573176.1"/>
    </source>
</evidence>
<evidence type="ECO:0000313" key="5">
    <source>
        <dbReference type="EMBL" id="CAB4652012.1"/>
    </source>
</evidence>
<dbReference type="AlphaFoldDB" id="A0A094PXW1"/>
<dbReference type="EMBL" id="JNSL01000143">
    <property type="protein sequence ID" value="KGA14574.1"/>
    <property type="molecule type" value="Genomic_DNA"/>
</dbReference>